<dbReference type="InterPro" id="IPR011990">
    <property type="entry name" value="TPR-like_helical_dom_sf"/>
</dbReference>
<dbReference type="InterPro" id="IPR056583">
    <property type="entry name" value="EDRF1_TPR"/>
</dbReference>
<dbReference type="Proteomes" id="UP001516400">
    <property type="component" value="Unassembled WGS sequence"/>
</dbReference>
<feature type="compositionally biased region" description="Basic residues" evidence="1">
    <location>
        <begin position="579"/>
        <end position="590"/>
    </location>
</feature>
<evidence type="ECO:0000259" key="2">
    <source>
        <dbReference type="Pfam" id="PF23723"/>
    </source>
</evidence>
<dbReference type="InterPro" id="IPR056582">
    <property type="entry name" value="EDRF1_N"/>
</dbReference>
<accession>A0ABD2NNT1</accession>
<evidence type="ECO:0000259" key="3">
    <source>
        <dbReference type="Pfam" id="PF23788"/>
    </source>
</evidence>
<dbReference type="PANTHER" id="PTHR15000">
    <property type="entry name" value="ERYTHROID DIFFERENTIATION-RELATED FACTOR 1"/>
    <property type="match status" value="1"/>
</dbReference>
<feature type="domain" description="EDRF1 N-terminal" evidence="3">
    <location>
        <begin position="232"/>
        <end position="481"/>
    </location>
</feature>
<organism evidence="4 5">
    <name type="scientific">Cryptolaemus montrouzieri</name>
    <dbReference type="NCBI Taxonomy" id="559131"/>
    <lineage>
        <taxon>Eukaryota</taxon>
        <taxon>Metazoa</taxon>
        <taxon>Ecdysozoa</taxon>
        <taxon>Arthropoda</taxon>
        <taxon>Hexapoda</taxon>
        <taxon>Insecta</taxon>
        <taxon>Pterygota</taxon>
        <taxon>Neoptera</taxon>
        <taxon>Endopterygota</taxon>
        <taxon>Coleoptera</taxon>
        <taxon>Polyphaga</taxon>
        <taxon>Cucujiformia</taxon>
        <taxon>Coccinelloidea</taxon>
        <taxon>Coccinellidae</taxon>
        <taxon>Scymninae</taxon>
        <taxon>Scymnini</taxon>
        <taxon>Cryptolaemus</taxon>
    </lineage>
</organism>
<evidence type="ECO:0008006" key="6">
    <source>
        <dbReference type="Google" id="ProtNLM"/>
    </source>
</evidence>
<feature type="domain" description="EDRF1 N-terminal" evidence="3">
    <location>
        <begin position="26"/>
        <end position="206"/>
    </location>
</feature>
<dbReference type="EMBL" id="JABFTP020000124">
    <property type="protein sequence ID" value="KAL3280357.1"/>
    <property type="molecule type" value="Genomic_DNA"/>
</dbReference>
<comment type="caution">
    <text evidence="4">The sequence shown here is derived from an EMBL/GenBank/DDBJ whole genome shotgun (WGS) entry which is preliminary data.</text>
</comment>
<proteinExistence type="predicted"/>
<dbReference type="Pfam" id="PF23788">
    <property type="entry name" value="EDRF1_N"/>
    <property type="match status" value="2"/>
</dbReference>
<dbReference type="PANTHER" id="PTHR15000:SF1">
    <property type="entry name" value="ERYTHROID DIFFERENTIATION-RELATED FACTOR 1"/>
    <property type="match status" value="1"/>
</dbReference>
<evidence type="ECO:0000313" key="4">
    <source>
        <dbReference type="EMBL" id="KAL3280357.1"/>
    </source>
</evidence>
<feature type="compositionally biased region" description="Basic and acidic residues" evidence="1">
    <location>
        <begin position="1"/>
        <end position="16"/>
    </location>
</feature>
<evidence type="ECO:0000256" key="1">
    <source>
        <dbReference type="SAM" id="MobiDB-lite"/>
    </source>
</evidence>
<evidence type="ECO:0000313" key="5">
    <source>
        <dbReference type="Proteomes" id="UP001516400"/>
    </source>
</evidence>
<keyword evidence="5" id="KW-1185">Reference proteome</keyword>
<feature type="domain" description="EDRF1 TPR repeats region" evidence="2">
    <location>
        <begin position="782"/>
        <end position="1155"/>
    </location>
</feature>
<feature type="region of interest" description="Disordered" evidence="1">
    <location>
        <begin position="542"/>
        <end position="600"/>
    </location>
</feature>
<reference evidence="4 5" key="1">
    <citation type="journal article" date="2021" name="BMC Biol.">
        <title>Horizontally acquired antibacterial genes associated with adaptive radiation of ladybird beetles.</title>
        <authorList>
            <person name="Li H.S."/>
            <person name="Tang X.F."/>
            <person name="Huang Y.H."/>
            <person name="Xu Z.Y."/>
            <person name="Chen M.L."/>
            <person name="Du X.Y."/>
            <person name="Qiu B.Y."/>
            <person name="Chen P.T."/>
            <person name="Zhang W."/>
            <person name="Slipinski A."/>
            <person name="Escalona H.E."/>
            <person name="Waterhouse R.M."/>
            <person name="Zwick A."/>
            <person name="Pang H."/>
        </authorList>
    </citation>
    <scope>NUCLEOTIDE SEQUENCE [LARGE SCALE GENOMIC DNA]</scope>
    <source>
        <strain evidence="4">SYSU2018</strain>
    </source>
</reference>
<sequence length="1158" mass="133548">MSDKENDKEINRKKEEDETDNAGVEEVKSRAIVKYSVPKPAQFVKLQCNTDLNLPPANWLSSSADSYGLQRVTPTQKGFSSFRMAQMYPDCVGDVDVVSDAENIKKLLKLPYAKESISMMVHRIENTLLIDNFDIYKHFSPQNQNSDWIWLEKFITEHVGHKAFQADRHLYIKDRKRETLKQKSLVSKFLYHSLVVNQNDRMLDNDGSQAHSSRSVEYPLLPNPSPGVAAPDSDSFNHKYNRNVVWTFEDIEMLLGTDMPIFGEGTYPCISLRLRDMTTPINILTGIDYWLDNLMSNVPEVVMCYHLNGIVQKYELIKTEDIPRLDNSRFSPKVIRDVAQNILSFLKVNATKAGHTYWLFKGKDEEVIKLYDLTCLVPQDEKLQNPFTIPVAMLLYRVARSFMKSNEKRPPATIRMLLKNCLKLLVEEKYPEIVTSSHFMMSEVYVPVGTNPEAPNFEQDEGDNDSVYEDDEDIIPDDPEAAIKYLDLEATKADKFFNHYKPPPPITGTVEERCLQAVFHITKGLSCLKYFSEETKVVLQEDPVPMAKPSEPIPMGYSKLDDKKEEKAECSEKGECSKKGKKPRDKKKKTDKSLDSSSELMEKENALLVKNNQETQPLPTWKKKNIRKDGISWKDHLKILLYEKALLVYATLSEHHYVNGNYGNSIRSIGLLARCSLVMNKLRATSQLRENCLLGRAGDCCVMMVQHWNNLELYRRQMLTHNMEDLLMLQQLENDERLYDIHIGDHNVKCVFIYDILSIEQMILQGVQCYEEALKVSETESILRRLGNSLNETGMYFLNLAKNGKDKKDLMDTARKAEMYLARGLEVFEKVKDEANIALLYTNIGHMHRLLGYAWTPETREELTQREKFHFNKSFLNYKKALQVLGNRQCNPGIWDSVTWELSTAMFNMATIMHEHPPANIPLAEKEVLEMLQKALNHCDLDENNPKFPLYQYRAALIHYRMASLYHRHVLSTPEDASSKKKTISLAKIHYEKASSYYLLAHDVINYFTSQMQKFGLLESLAESAGNPNAKIKHFQGCLDIVLEIAEMVDMLVLKKVDMPEEGKMNCECEKDISEIRTYNTIFSLLKLVKQRLQHILKNLLKLCSAKNPPNKDCPKLAENYRECYKCTFVLKDDLTQHELLLMLNDVLKKIKQIVLKQ</sequence>
<dbReference type="Gene3D" id="1.25.40.10">
    <property type="entry name" value="Tetratricopeptide repeat domain"/>
    <property type="match status" value="1"/>
</dbReference>
<feature type="region of interest" description="Disordered" evidence="1">
    <location>
        <begin position="1"/>
        <end position="25"/>
    </location>
</feature>
<feature type="compositionally biased region" description="Basic and acidic residues" evidence="1">
    <location>
        <begin position="559"/>
        <end position="578"/>
    </location>
</feature>
<name>A0ABD2NNT1_9CUCU</name>
<dbReference type="Pfam" id="PF23723">
    <property type="entry name" value="TPR_EDRF1"/>
    <property type="match status" value="1"/>
</dbReference>
<dbReference type="AlphaFoldDB" id="A0ABD2NNT1"/>
<gene>
    <name evidence="4" type="ORF">HHI36_017846</name>
</gene>
<protein>
    <recommendedName>
        <fullName evidence="6">Erythroid differentiation-related factor 1</fullName>
    </recommendedName>
</protein>